<dbReference type="OrthoDB" id="9813151at2"/>
<dbReference type="InterPro" id="IPR050398">
    <property type="entry name" value="HssS/ArlS-like"/>
</dbReference>
<evidence type="ECO:0000256" key="11">
    <source>
        <dbReference type="ARBA" id="ARBA00022989"/>
    </source>
</evidence>
<dbReference type="Pfam" id="PF02518">
    <property type="entry name" value="HATPase_c"/>
    <property type="match status" value="1"/>
</dbReference>
<dbReference type="SMART" id="SM00387">
    <property type="entry name" value="HATPase_c"/>
    <property type="match status" value="1"/>
</dbReference>
<evidence type="ECO:0000256" key="17">
    <source>
        <dbReference type="SAM" id="Phobius"/>
    </source>
</evidence>
<dbReference type="InterPro" id="IPR003661">
    <property type="entry name" value="HisK_dim/P_dom"/>
</dbReference>
<keyword evidence="12" id="KW-0902">Two-component regulatory system</keyword>
<dbReference type="PRINTS" id="PR00344">
    <property type="entry name" value="BCTRLSENSOR"/>
</dbReference>
<dbReference type="PROSITE" id="PS50109">
    <property type="entry name" value="HIS_KIN"/>
    <property type="match status" value="1"/>
</dbReference>
<dbReference type="Gene3D" id="6.10.340.10">
    <property type="match status" value="1"/>
</dbReference>
<name>A0A6B8RV49_9BACL</name>
<dbReference type="GO" id="GO:0000155">
    <property type="term" value="F:phosphorelay sensor kinase activity"/>
    <property type="evidence" value="ECO:0007669"/>
    <property type="project" value="InterPro"/>
</dbReference>
<dbReference type="InterPro" id="IPR036890">
    <property type="entry name" value="HATPase_C_sf"/>
</dbReference>
<evidence type="ECO:0000256" key="1">
    <source>
        <dbReference type="ARBA" id="ARBA00000085"/>
    </source>
</evidence>
<dbReference type="Proteomes" id="UP000426246">
    <property type="component" value="Chromosome"/>
</dbReference>
<feature type="domain" description="Histidine kinase" evidence="18">
    <location>
        <begin position="225"/>
        <end position="440"/>
    </location>
</feature>
<evidence type="ECO:0000313" key="21">
    <source>
        <dbReference type="Proteomes" id="UP000426246"/>
    </source>
</evidence>
<gene>
    <name evidence="20" type="ORF">EHS13_30670</name>
</gene>
<dbReference type="GO" id="GO:0005524">
    <property type="term" value="F:ATP binding"/>
    <property type="evidence" value="ECO:0007669"/>
    <property type="project" value="UniProtKB-KW"/>
</dbReference>
<dbReference type="Gene3D" id="1.10.287.130">
    <property type="match status" value="1"/>
</dbReference>
<evidence type="ECO:0000256" key="5">
    <source>
        <dbReference type="ARBA" id="ARBA00022553"/>
    </source>
</evidence>
<dbReference type="GO" id="GO:0005886">
    <property type="term" value="C:plasma membrane"/>
    <property type="evidence" value="ECO:0007669"/>
    <property type="project" value="UniProtKB-SubCell"/>
</dbReference>
<evidence type="ECO:0000256" key="9">
    <source>
        <dbReference type="ARBA" id="ARBA00022777"/>
    </source>
</evidence>
<dbReference type="SMART" id="SM00304">
    <property type="entry name" value="HAMP"/>
    <property type="match status" value="1"/>
</dbReference>
<evidence type="ECO:0000256" key="6">
    <source>
        <dbReference type="ARBA" id="ARBA00022679"/>
    </source>
</evidence>
<evidence type="ECO:0000256" key="12">
    <source>
        <dbReference type="ARBA" id="ARBA00023012"/>
    </source>
</evidence>
<dbReference type="CDD" id="cd00082">
    <property type="entry name" value="HisKA"/>
    <property type="match status" value="1"/>
</dbReference>
<keyword evidence="8" id="KW-0547">Nucleotide-binding</keyword>
<organism evidence="20 21">
    <name type="scientific">Paenibacillus psychroresistens</name>
    <dbReference type="NCBI Taxonomy" id="1778678"/>
    <lineage>
        <taxon>Bacteria</taxon>
        <taxon>Bacillati</taxon>
        <taxon>Bacillota</taxon>
        <taxon>Bacilli</taxon>
        <taxon>Bacillales</taxon>
        <taxon>Paenibacillaceae</taxon>
        <taxon>Paenibacillus</taxon>
    </lineage>
</organism>
<dbReference type="SMART" id="SM00388">
    <property type="entry name" value="HisKA"/>
    <property type="match status" value="1"/>
</dbReference>
<dbReference type="PROSITE" id="PS50885">
    <property type="entry name" value="HAMP"/>
    <property type="match status" value="1"/>
</dbReference>
<evidence type="ECO:0000256" key="4">
    <source>
        <dbReference type="ARBA" id="ARBA00022475"/>
    </source>
</evidence>
<dbReference type="InterPro" id="IPR036097">
    <property type="entry name" value="HisK_dim/P_sf"/>
</dbReference>
<dbReference type="FunFam" id="1.10.287.130:FF:000001">
    <property type="entry name" value="Two-component sensor histidine kinase"/>
    <property type="match status" value="1"/>
</dbReference>
<feature type="domain" description="HAMP" evidence="19">
    <location>
        <begin position="165"/>
        <end position="217"/>
    </location>
</feature>
<dbReference type="PANTHER" id="PTHR45528:SF11">
    <property type="entry name" value="HISTIDINE KINASE"/>
    <property type="match status" value="1"/>
</dbReference>
<evidence type="ECO:0000256" key="8">
    <source>
        <dbReference type="ARBA" id="ARBA00022741"/>
    </source>
</evidence>
<keyword evidence="4" id="KW-1003">Cell membrane</keyword>
<evidence type="ECO:0000256" key="2">
    <source>
        <dbReference type="ARBA" id="ARBA00004651"/>
    </source>
</evidence>
<sequence length="442" mass="49230">MLSLILAFFLATLLYKNQITALAEKQLIVSGKQIIQSYQQSQTDDLEGLAQDAGLLLNYRVQIYDDKGEAVRPQGVNNQKLIMTKDQIQFVLNGGVYRGEPHGTPNKGAPEGLIIGLPFKVNNSSYALFIKPDISEITKQFGQLLRTVLIIVLIIGSLFIAIAARYLVKPLRQLTEATRKLAKGDFSVHVQSKRKDEIGILTTSINDMAQELGRLDQMRQDFVANVSHEIQSPLTSIKGFSKALQNKALDEVKRIHYLTIIEEESERLSRLSENLLKLSSLQYEHHPFHPHYYRLDEQLRGVLIACEPLWASKQLQIDLELGEVSIQGDEDQLNQVWLNLIHNSIKFTPDKGVISIKLKAKSSNAIVTLTDSGMGIPAEELDDIFKPFYKVDKARSDSSGGSGLGLSIVKRIVDIHQGDIEVVSPPEGGTSIILKLPLEGKM</sequence>
<evidence type="ECO:0000256" key="10">
    <source>
        <dbReference type="ARBA" id="ARBA00022840"/>
    </source>
</evidence>
<evidence type="ECO:0000256" key="15">
    <source>
        <dbReference type="ARBA" id="ARBA00037219"/>
    </source>
</evidence>
<dbReference type="InterPro" id="IPR005467">
    <property type="entry name" value="His_kinase_dom"/>
</dbReference>
<protein>
    <recommendedName>
        <fullName evidence="16">Heme sensor protein HssS</fullName>
        <ecNumber evidence="3">2.7.13.3</ecNumber>
    </recommendedName>
</protein>
<keyword evidence="9 20" id="KW-0418">Kinase</keyword>
<keyword evidence="5" id="KW-0597">Phosphoprotein</keyword>
<evidence type="ECO:0000256" key="14">
    <source>
        <dbReference type="ARBA" id="ARBA00023136"/>
    </source>
</evidence>
<dbReference type="KEGG" id="ppsc:EHS13_30670"/>
<keyword evidence="6" id="KW-0808">Transferase</keyword>
<keyword evidence="13" id="KW-0843">Virulence</keyword>
<evidence type="ECO:0000256" key="7">
    <source>
        <dbReference type="ARBA" id="ARBA00022692"/>
    </source>
</evidence>
<keyword evidence="7 17" id="KW-0812">Transmembrane</keyword>
<dbReference type="PANTHER" id="PTHR45528">
    <property type="entry name" value="SENSOR HISTIDINE KINASE CPXA"/>
    <property type="match status" value="1"/>
</dbReference>
<dbReference type="AlphaFoldDB" id="A0A6B8RV49"/>
<reference evidence="21" key="1">
    <citation type="submission" date="2018-11" db="EMBL/GenBank/DDBJ databases">
        <title>Complete genome sequence of Paenibacillus sp. ML311-T8.</title>
        <authorList>
            <person name="Nam Y.-D."/>
            <person name="Kang J."/>
            <person name="Chung W.-H."/>
            <person name="Park Y.S."/>
        </authorList>
    </citation>
    <scope>NUCLEOTIDE SEQUENCE [LARGE SCALE GENOMIC DNA]</scope>
    <source>
        <strain evidence="21">ML311-T8</strain>
    </source>
</reference>
<dbReference type="InterPro" id="IPR003660">
    <property type="entry name" value="HAMP_dom"/>
</dbReference>
<keyword evidence="21" id="KW-1185">Reference proteome</keyword>
<keyword evidence="14 17" id="KW-0472">Membrane</keyword>
<dbReference type="InterPro" id="IPR003594">
    <property type="entry name" value="HATPase_dom"/>
</dbReference>
<evidence type="ECO:0000256" key="3">
    <source>
        <dbReference type="ARBA" id="ARBA00012438"/>
    </source>
</evidence>
<dbReference type="EC" id="2.7.13.3" evidence="3"/>
<comment type="function">
    <text evidence="15">Member of the two-component regulatory system HssS/HssR involved in intracellular heme homeostasis and tempering of staphylococcal virulence. HssS functions as a heme sensor histidine kinase which is autophosphorylated at a histidine residue and transfers its phosphate group to an aspartate residue of HssR. HssR/HssS activates the expression of hrtAB, an efflux pump, in response to extracellular heme, hemin, hemoglobin or blood.</text>
</comment>
<dbReference type="CDD" id="cd00075">
    <property type="entry name" value="HATPase"/>
    <property type="match status" value="1"/>
</dbReference>
<proteinExistence type="predicted"/>
<dbReference type="FunFam" id="3.30.565.10:FF:000006">
    <property type="entry name" value="Sensor histidine kinase WalK"/>
    <property type="match status" value="1"/>
</dbReference>
<evidence type="ECO:0000259" key="18">
    <source>
        <dbReference type="PROSITE" id="PS50109"/>
    </source>
</evidence>
<comment type="catalytic activity">
    <reaction evidence="1">
        <text>ATP + protein L-histidine = ADP + protein N-phospho-L-histidine.</text>
        <dbReference type="EC" id="2.7.13.3"/>
    </reaction>
</comment>
<dbReference type="SUPFAM" id="SSF55874">
    <property type="entry name" value="ATPase domain of HSP90 chaperone/DNA topoisomerase II/histidine kinase"/>
    <property type="match status" value="1"/>
</dbReference>
<evidence type="ECO:0000313" key="20">
    <source>
        <dbReference type="EMBL" id="QGR00322.1"/>
    </source>
</evidence>
<keyword evidence="10" id="KW-0067">ATP-binding</keyword>
<evidence type="ECO:0000256" key="13">
    <source>
        <dbReference type="ARBA" id="ARBA00023026"/>
    </source>
</evidence>
<dbReference type="CDD" id="cd06225">
    <property type="entry name" value="HAMP"/>
    <property type="match status" value="1"/>
</dbReference>
<comment type="subcellular location">
    <subcellularLocation>
        <location evidence="2">Cell membrane</location>
        <topology evidence="2">Multi-pass membrane protein</topology>
    </subcellularLocation>
</comment>
<dbReference type="SUPFAM" id="SSF47384">
    <property type="entry name" value="Homodimeric domain of signal transducing histidine kinase"/>
    <property type="match status" value="1"/>
</dbReference>
<evidence type="ECO:0000256" key="16">
    <source>
        <dbReference type="ARBA" id="ARBA00040841"/>
    </source>
</evidence>
<evidence type="ECO:0000259" key="19">
    <source>
        <dbReference type="PROSITE" id="PS50885"/>
    </source>
</evidence>
<keyword evidence="11 17" id="KW-1133">Transmembrane helix</keyword>
<dbReference type="Pfam" id="PF00672">
    <property type="entry name" value="HAMP"/>
    <property type="match status" value="1"/>
</dbReference>
<dbReference type="SUPFAM" id="SSF158472">
    <property type="entry name" value="HAMP domain-like"/>
    <property type="match status" value="1"/>
</dbReference>
<dbReference type="InterPro" id="IPR004358">
    <property type="entry name" value="Sig_transdc_His_kin-like_C"/>
</dbReference>
<dbReference type="EMBL" id="CP034235">
    <property type="protein sequence ID" value="QGR00322.1"/>
    <property type="molecule type" value="Genomic_DNA"/>
</dbReference>
<dbReference type="Gene3D" id="3.30.565.10">
    <property type="entry name" value="Histidine kinase-like ATPase, C-terminal domain"/>
    <property type="match status" value="1"/>
</dbReference>
<dbReference type="Pfam" id="PF00512">
    <property type="entry name" value="HisKA"/>
    <property type="match status" value="1"/>
</dbReference>
<accession>A0A6B8RV49</accession>
<feature type="transmembrane region" description="Helical" evidence="17">
    <location>
        <begin position="144"/>
        <end position="168"/>
    </location>
</feature>